<dbReference type="EMBL" id="VSSQ01100152">
    <property type="protein sequence ID" value="MPN42430.1"/>
    <property type="molecule type" value="Genomic_DNA"/>
</dbReference>
<dbReference type="AlphaFoldDB" id="A0A645HU94"/>
<protein>
    <submittedName>
        <fullName evidence="2">Uncharacterized protein</fullName>
    </submittedName>
</protein>
<gene>
    <name evidence="2" type="ORF">SDC9_189987</name>
</gene>
<accession>A0A645HU94</accession>
<reference evidence="2" key="1">
    <citation type="submission" date="2019-08" db="EMBL/GenBank/DDBJ databases">
        <authorList>
            <person name="Kucharzyk K."/>
            <person name="Murdoch R.W."/>
            <person name="Higgins S."/>
            <person name="Loffler F."/>
        </authorList>
    </citation>
    <scope>NUCLEOTIDE SEQUENCE</scope>
</reference>
<name>A0A645HU94_9ZZZZ</name>
<organism evidence="2">
    <name type="scientific">bioreactor metagenome</name>
    <dbReference type="NCBI Taxonomy" id="1076179"/>
    <lineage>
        <taxon>unclassified sequences</taxon>
        <taxon>metagenomes</taxon>
        <taxon>ecological metagenomes</taxon>
    </lineage>
</organism>
<proteinExistence type="predicted"/>
<feature type="region of interest" description="Disordered" evidence="1">
    <location>
        <begin position="84"/>
        <end position="126"/>
    </location>
</feature>
<feature type="compositionally biased region" description="Basic and acidic residues" evidence="1">
    <location>
        <begin position="102"/>
        <end position="113"/>
    </location>
</feature>
<comment type="caution">
    <text evidence="2">The sequence shown here is derived from an EMBL/GenBank/DDBJ whole genome shotgun (WGS) entry which is preliminary data.</text>
</comment>
<evidence type="ECO:0000256" key="1">
    <source>
        <dbReference type="SAM" id="MobiDB-lite"/>
    </source>
</evidence>
<sequence length="154" mass="17557">MPGGLLSGDGRFRRPAGDVVREGGLQRVLLDELEVPLRVDLDRDLFFHGAELRRDASFLHEVVEILDGRLRLLLHPFVRQIPKIQPRMRGKTRNAQENGAQHAEKRDTAEPSHPRNPPLSGRPLADPALSLHCRQYSATMRVRAMQMLHEIPWI</sequence>
<evidence type="ECO:0000313" key="2">
    <source>
        <dbReference type="EMBL" id="MPN42430.1"/>
    </source>
</evidence>